<name>A0AAD5BNX1_AMBAR</name>
<dbReference type="Gene3D" id="3.40.50.10140">
    <property type="entry name" value="Toll/interleukin-1 receptor homology (TIR) domain"/>
    <property type="match status" value="1"/>
</dbReference>
<feature type="non-terminal residue" evidence="2">
    <location>
        <position position="458"/>
    </location>
</feature>
<evidence type="ECO:0000313" key="3">
    <source>
        <dbReference type="Proteomes" id="UP001206925"/>
    </source>
</evidence>
<dbReference type="PANTHER" id="PTHR11017">
    <property type="entry name" value="LEUCINE-RICH REPEAT-CONTAINING PROTEIN"/>
    <property type="match status" value="1"/>
</dbReference>
<dbReference type="SUPFAM" id="SSF52540">
    <property type="entry name" value="P-loop containing nucleoside triphosphate hydrolases"/>
    <property type="match status" value="1"/>
</dbReference>
<dbReference type="AlphaFoldDB" id="A0AAD5BNX1"/>
<dbReference type="Pfam" id="PF01582">
    <property type="entry name" value="TIR"/>
    <property type="match status" value="1"/>
</dbReference>
<keyword evidence="3" id="KW-1185">Reference proteome</keyword>
<accession>A0AAD5BNX1</accession>
<dbReference type="InterPro" id="IPR027417">
    <property type="entry name" value="P-loop_NTPase"/>
</dbReference>
<dbReference type="SUPFAM" id="SSF52200">
    <property type="entry name" value="Toll/Interleukin receptor TIR domain"/>
    <property type="match status" value="1"/>
</dbReference>
<comment type="caution">
    <text evidence="2">The sequence shown here is derived from an EMBL/GenBank/DDBJ whole genome shotgun (WGS) entry which is preliminary data.</text>
</comment>
<dbReference type="PANTHER" id="PTHR11017:SF573">
    <property type="entry name" value="ADP-RIBOSYL CYCLASE_CYCLIC ADP-RIBOSE HYDROLASE"/>
    <property type="match status" value="1"/>
</dbReference>
<sequence>DKTLEIGKPISSELLEAIETSRIAIVVLSSNFATSKWCLEEIAKISDCMKGGKLMVIPIFYHVSPSDVRHQSNCFEQAFSNHETDPEIAPQKVETWRAAFREVGAISGWHMTQNRDEAEVVSKIVSKILRDSPDTMPIDLPTSLVGIESRVDEVKEILKIESSEVLCLGICGMSGICKTTVAEAVYKDIKNKFEKSCLTENIKDISKQNDKMKGDEALSVFCQSAFKQSRPTHDSVWMHDLLQQMCWKILHKESHKHIAIKYQEDVVEVLSSKELPNLLSMNLSFSKNLMKIPDLTLASNLMKLNLEGCTNLTSLHASVLLLRRLRYLNLKGCTCLESLGRAPMEMDALEALLLSGCSKLEYIPEFGKNMKRLEHLYVDGTRIKKLPENLGEMCDLRNLDASGTFIKELPFTICRFKKLRLLHKGLMYLNSMNQATTIIQPYHVWTVPSLQYTKVAVV</sequence>
<feature type="domain" description="TIR" evidence="1">
    <location>
        <begin position="1"/>
        <end position="132"/>
    </location>
</feature>
<evidence type="ECO:0000259" key="1">
    <source>
        <dbReference type="PROSITE" id="PS50104"/>
    </source>
</evidence>
<dbReference type="GO" id="GO:0006952">
    <property type="term" value="P:defense response"/>
    <property type="evidence" value="ECO:0007669"/>
    <property type="project" value="InterPro"/>
</dbReference>
<evidence type="ECO:0000313" key="2">
    <source>
        <dbReference type="EMBL" id="KAI7725826.1"/>
    </source>
</evidence>
<protein>
    <recommendedName>
        <fullName evidence="1">TIR domain-containing protein</fullName>
    </recommendedName>
</protein>
<dbReference type="PROSITE" id="PS50104">
    <property type="entry name" value="TIR"/>
    <property type="match status" value="1"/>
</dbReference>
<dbReference type="EMBL" id="JAMZMK010011850">
    <property type="protein sequence ID" value="KAI7725826.1"/>
    <property type="molecule type" value="Genomic_DNA"/>
</dbReference>
<dbReference type="SMART" id="SM00255">
    <property type="entry name" value="TIR"/>
    <property type="match status" value="1"/>
</dbReference>
<dbReference type="InterPro" id="IPR000157">
    <property type="entry name" value="TIR_dom"/>
</dbReference>
<organism evidence="2 3">
    <name type="scientific">Ambrosia artemisiifolia</name>
    <name type="common">Common ragweed</name>
    <dbReference type="NCBI Taxonomy" id="4212"/>
    <lineage>
        <taxon>Eukaryota</taxon>
        <taxon>Viridiplantae</taxon>
        <taxon>Streptophyta</taxon>
        <taxon>Embryophyta</taxon>
        <taxon>Tracheophyta</taxon>
        <taxon>Spermatophyta</taxon>
        <taxon>Magnoliopsida</taxon>
        <taxon>eudicotyledons</taxon>
        <taxon>Gunneridae</taxon>
        <taxon>Pentapetalae</taxon>
        <taxon>asterids</taxon>
        <taxon>campanulids</taxon>
        <taxon>Asterales</taxon>
        <taxon>Asteraceae</taxon>
        <taxon>Asteroideae</taxon>
        <taxon>Heliantheae alliance</taxon>
        <taxon>Heliantheae</taxon>
        <taxon>Ambrosia</taxon>
    </lineage>
</organism>
<gene>
    <name evidence="2" type="ORF">M8C21_016618</name>
</gene>
<proteinExistence type="predicted"/>
<dbReference type="InterPro" id="IPR035897">
    <property type="entry name" value="Toll_tir_struct_dom_sf"/>
</dbReference>
<dbReference type="SUPFAM" id="SSF52058">
    <property type="entry name" value="L domain-like"/>
    <property type="match status" value="1"/>
</dbReference>
<dbReference type="Gene3D" id="3.80.10.10">
    <property type="entry name" value="Ribonuclease Inhibitor"/>
    <property type="match status" value="1"/>
</dbReference>
<dbReference type="Proteomes" id="UP001206925">
    <property type="component" value="Unassembled WGS sequence"/>
</dbReference>
<reference evidence="2" key="1">
    <citation type="submission" date="2022-06" db="EMBL/GenBank/DDBJ databases">
        <title>Uncovering the hologenomic basis of an extraordinary plant invasion.</title>
        <authorList>
            <person name="Bieker V.C."/>
            <person name="Martin M.D."/>
            <person name="Gilbert T."/>
            <person name="Hodgins K."/>
            <person name="Battlay P."/>
            <person name="Petersen B."/>
            <person name="Wilson J."/>
        </authorList>
    </citation>
    <scope>NUCLEOTIDE SEQUENCE</scope>
    <source>
        <strain evidence="2">AA19_3_7</strain>
        <tissue evidence="2">Leaf</tissue>
    </source>
</reference>
<dbReference type="GO" id="GO:0007165">
    <property type="term" value="P:signal transduction"/>
    <property type="evidence" value="ECO:0007669"/>
    <property type="project" value="InterPro"/>
</dbReference>
<dbReference type="InterPro" id="IPR032675">
    <property type="entry name" value="LRR_dom_sf"/>
</dbReference>
<dbReference type="Gene3D" id="3.40.50.300">
    <property type="entry name" value="P-loop containing nucleotide triphosphate hydrolases"/>
    <property type="match status" value="1"/>
</dbReference>
<dbReference type="InterPro" id="IPR044974">
    <property type="entry name" value="Disease_R_plants"/>
</dbReference>